<dbReference type="Proteomes" id="UP001151760">
    <property type="component" value="Unassembled WGS sequence"/>
</dbReference>
<keyword evidence="3" id="KW-1185">Reference proteome</keyword>
<comment type="caution">
    <text evidence="2">The sequence shown here is derived from an EMBL/GenBank/DDBJ whole genome shotgun (WGS) entry which is preliminary data.</text>
</comment>
<reference evidence="2" key="2">
    <citation type="submission" date="2022-01" db="EMBL/GenBank/DDBJ databases">
        <authorList>
            <person name="Yamashiro T."/>
            <person name="Shiraishi A."/>
            <person name="Satake H."/>
            <person name="Nakayama K."/>
        </authorList>
    </citation>
    <scope>NUCLEOTIDE SEQUENCE</scope>
</reference>
<accession>A0ABQ5ILP6</accession>
<proteinExistence type="predicted"/>
<gene>
    <name evidence="2" type="ORF">Tco_1111463</name>
</gene>
<organism evidence="2 3">
    <name type="scientific">Tanacetum coccineum</name>
    <dbReference type="NCBI Taxonomy" id="301880"/>
    <lineage>
        <taxon>Eukaryota</taxon>
        <taxon>Viridiplantae</taxon>
        <taxon>Streptophyta</taxon>
        <taxon>Embryophyta</taxon>
        <taxon>Tracheophyta</taxon>
        <taxon>Spermatophyta</taxon>
        <taxon>Magnoliopsida</taxon>
        <taxon>eudicotyledons</taxon>
        <taxon>Gunneridae</taxon>
        <taxon>Pentapetalae</taxon>
        <taxon>asterids</taxon>
        <taxon>campanulids</taxon>
        <taxon>Asterales</taxon>
        <taxon>Asteraceae</taxon>
        <taxon>Asteroideae</taxon>
        <taxon>Anthemideae</taxon>
        <taxon>Anthemidinae</taxon>
        <taxon>Tanacetum</taxon>
    </lineage>
</organism>
<sequence length="688" mass="78699">MMIKVLTIEEIDDERMKSDNDDQVMINAPKHDTDKTKEEEGDEEQAKEDQDDDDQDQEDQADDDIIGTLVNMSQKEKAEVPRSSSSRCTIKETTDAEINFLLDLHIQQEIPSVLSAPLLDVLVSVIHPQPTTTTIPLTVIYRVLDLLPEVVQRVSALEKEVQELKQVDHSTAVLASVRLQVPPVVDEYLGSTLGDTLQKVLSKHTKELIQQFPQASVSKIMKVKHEQAAKEKVPKFSSTPYDQQADEEHKQKEILFKMMMSSKSYERHPTHKSLYDSLLESIFVDENDMDRLAIDPASQRKQGDKSKSSKKSSTSKESSKGYTPPKTSKTGKYVHAEETIEEATHEVAMDQPPRPLTLDPKWNTVHTISDEPEQTWFKDPIHAEKPPLTFDELMATPIDFSNFAMNRLKIDNLNQEVLLGPVYNVLKGTCQSSIKLEYNMEECYKALTDSLDWENPEGDRCPFDLSKPLPLKGCPDHLTVAAEYFFNNDLEYLKSGSEERNPVKVGYNNNAALGIAHWGYGHKLWYISEINKFSPHDVYSTLRILSVASIQVEKLLGYGYLKEIVVRRADQRLYKLKEGNFPHLHLNDIEDMLLLQLGAESYQKKLNLTEPQNDYPTISTKERYTLSIDPPGVVYEDSSNRKRLMQADELYKFSDGTLMLERRVIRNLEKLVGVRELEMDYRMMQRTV</sequence>
<protein>
    <submittedName>
        <fullName evidence="2">Uncharacterized protein</fullName>
    </submittedName>
</protein>
<feature type="region of interest" description="Disordered" evidence="1">
    <location>
        <begin position="11"/>
        <end position="60"/>
    </location>
</feature>
<evidence type="ECO:0000313" key="2">
    <source>
        <dbReference type="EMBL" id="GJU01125.1"/>
    </source>
</evidence>
<feature type="compositionally biased region" description="Acidic residues" evidence="1">
    <location>
        <begin position="39"/>
        <end position="60"/>
    </location>
</feature>
<evidence type="ECO:0000256" key="1">
    <source>
        <dbReference type="SAM" id="MobiDB-lite"/>
    </source>
</evidence>
<feature type="compositionally biased region" description="Basic and acidic residues" evidence="1">
    <location>
        <begin position="29"/>
        <end position="38"/>
    </location>
</feature>
<reference evidence="2" key="1">
    <citation type="journal article" date="2022" name="Int. J. Mol. Sci.">
        <title>Draft Genome of Tanacetum Coccineum: Genomic Comparison of Closely Related Tanacetum-Family Plants.</title>
        <authorList>
            <person name="Yamashiro T."/>
            <person name="Shiraishi A."/>
            <person name="Nakayama K."/>
            <person name="Satake H."/>
        </authorList>
    </citation>
    <scope>NUCLEOTIDE SEQUENCE</scope>
</reference>
<feature type="region of interest" description="Disordered" evidence="1">
    <location>
        <begin position="229"/>
        <end position="248"/>
    </location>
</feature>
<feature type="region of interest" description="Disordered" evidence="1">
    <location>
        <begin position="294"/>
        <end position="333"/>
    </location>
</feature>
<evidence type="ECO:0000313" key="3">
    <source>
        <dbReference type="Proteomes" id="UP001151760"/>
    </source>
</evidence>
<name>A0ABQ5ILP6_9ASTR</name>
<dbReference type="EMBL" id="BQNB010020934">
    <property type="protein sequence ID" value="GJU01125.1"/>
    <property type="molecule type" value="Genomic_DNA"/>
</dbReference>